<evidence type="ECO:0000256" key="9">
    <source>
        <dbReference type="ARBA" id="ARBA00022989"/>
    </source>
</evidence>
<proteinExistence type="predicted"/>
<evidence type="ECO:0000256" key="6">
    <source>
        <dbReference type="ARBA" id="ARBA00022723"/>
    </source>
</evidence>
<evidence type="ECO:0000313" key="14">
    <source>
        <dbReference type="EMBL" id="MBD7987628.1"/>
    </source>
</evidence>
<evidence type="ECO:0000256" key="4">
    <source>
        <dbReference type="ARBA" id="ARBA00022670"/>
    </source>
</evidence>
<dbReference type="EMBL" id="JACSQJ010000002">
    <property type="protein sequence ID" value="MBD7987628.1"/>
    <property type="molecule type" value="Genomic_DNA"/>
</dbReference>
<dbReference type="InterPro" id="IPR001915">
    <property type="entry name" value="Peptidase_M48"/>
</dbReference>
<comment type="caution">
    <text evidence="14">The sequence shown here is derived from an EMBL/GenBank/DDBJ whole genome shotgun (WGS) entry which is preliminary data.</text>
</comment>
<evidence type="ECO:0000256" key="8">
    <source>
        <dbReference type="ARBA" id="ARBA00022833"/>
    </source>
</evidence>
<keyword evidence="4" id="KW-0645">Protease</keyword>
<evidence type="ECO:0000256" key="5">
    <source>
        <dbReference type="ARBA" id="ARBA00022692"/>
    </source>
</evidence>
<dbReference type="Pfam" id="PF01435">
    <property type="entry name" value="Peptidase_M48"/>
    <property type="match status" value="1"/>
</dbReference>
<comment type="cofactor">
    <cofactor evidence="1">
        <name>Zn(2+)</name>
        <dbReference type="ChEBI" id="CHEBI:29105"/>
    </cofactor>
</comment>
<evidence type="ECO:0000256" key="12">
    <source>
        <dbReference type="SAM" id="Phobius"/>
    </source>
</evidence>
<dbReference type="SUPFAM" id="SSF48452">
    <property type="entry name" value="TPR-like"/>
    <property type="match status" value="1"/>
</dbReference>
<dbReference type="RefSeq" id="WP_191728846.1">
    <property type="nucleotide sequence ID" value="NZ_JACSQJ010000002.1"/>
</dbReference>
<accession>A0ABR8UIL9</accession>
<dbReference type="Proteomes" id="UP000647183">
    <property type="component" value="Unassembled WGS sequence"/>
</dbReference>
<evidence type="ECO:0000256" key="2">
    <source>
        <dbReference type="ARBA" id="ARBA00004651"/>
    </source>
</evidence>
<keyword evidence="7" id="KW-0378">Hydrolase</keyword>
<gene>
    <name evidence="14" type="ORF">H9645_06245</name>
</gene>
<organism evidence="14 15">
    <name type="scientific">Luteimonas colneyensis</name>
    <dbReference type="NCBI Taxonomy" id="2762230"/>
    <lineage>
        <taxon>Bacteria</taxon>
        <taxon>Pseudomonadati</taxon>
        <taxon>Pseudomonadota</taxon>
        <taxon>Gammaproteobacteria</taxon>
        <taxon>Lysobacterales</taxon>
        <taxon>Lysobacteraceae</taxon>
        <taxon>Luteimonas</taxon>
    </lineage>
</organism>
<evidence type="ECO:0000256" key="11">
    <source>
        <dbReference type="ARBA" id="ARBA00023136"/>
    </source>
</evidence>
<dbReference type="InterPro" id="IPR050083">
    <property type="entry name" value="HtpX_protease"/>
</dbReference>
<keyword evidence="5 12" id="KW-0812">Transmembrane</keyword>
<evidence type="ECO:0000313" key="15">
    <source>
        <dbReference type="Proteomes" id="UP000647183"/>
    </source>
</evidence>
<keyword evidence="8" id="KW-0862">Zinc</keyword>
<feature type="transmembrane region" description="Helical" evidence="12">
    <location>
        <begin position="73"/>
        <end position="91"/>
    </location>
</feature>
<evidence type="ECO:0000256" key="7">
    <source>
        <dbReference type="ARBA" id="ARBA00022801"/>
    </source>
</evidence>
<dbReference type="PANTHER" id="PTHR43221">
    <property type="entry name" value="PROTEASE HTPX"/>
    <property type="match status" value="1"/>
</dbReference>
<feature type="domain" description="Peptidase M48" evidence="13">
    <location>
        <begin position="103"/>
        <end position="332"/>
    </location>
</feature>
<keyword evidence="15" id="KW-1185">Reference proteome</keyword>
<feature type="transmembrane region" description="Helical" evidence="12">
    <location>
        <begin position="29"/>
        <end position="61"/>
    </location>
</feature>
<dbReference type="CDD" id="cd07328">
    <property type="entry name" value="M48_Ste24p_like"/>
    <property type="match status" value="1"/>
</dbReference>
<keyword evidence="11 12" id="KW-0472">Membrane</keyword>
<evidence type="ECO:0000259" key="13">
    <source>
        <dbReference type="Pfam" id="PF01435"/>
    </source>
</evidence>
<dbReference type="Gene3D" id="1.25.40.10">
    <property type="entry name" value="Tetratricopeptide repeat domain"/>
    <property type="match status" value="1"/>
</dbReference>
<dbReference type="InterPro" id="IPR011990">
    <property type="entry name" value="TPR-like_helical_dom_sf"/>
</dbReference>
<comment type="subcellular location">
    <subcellularLocation>
        <location evidence="2">Cell membrane</location>
        <topology evidence="2">Multi-pass membrane protein</topology>
    </subcellularLocation>
</comment>
<dbReference type="PANTHER" id="PTHR43221:SF1">
    <property type="entry name" value="PROTEASE HTPX"/>
    <property type="match status" value="1"/>
</dbReference>
<name>A0ABR8UIL9_9GAMM</name>
<evidence type="ECO:0000256" key="1">
    <source>
        <dbReference type="ARBA" id="ARBA00001947"/>
    </source>
</evidence>
<keyword evidence="3" id="KW-1003">Cell membrane</keyword>
<keyword evidence="10" id="KW-0482">Metalloprotease</keyword>
<keyword evidence="6" id="KW-0479">Metal-binding</keyword>
<dbReference type="Gene3D" id="3.30.2010.10">
    <property type="entry name" value="Metalloproteases ('zincins'), catalytic domain"/>
    <property type="match status" value="1"/>
</dbReference>
<evidence type="ECO:0000256" key="10">
    <source>
        <dbReference type="ARBA" id="ARBA00023049"/>
    </source>
</evidence>
<reference evidence="14 15" key="1">
    <citation type="submission" date="2020-08" db="EMBL/GenBank/DDBJ databases">
        <title>A Genomic Blueprint of the Chicken Gut Microbiome.</title>
        <authorList>
            <person name="Gilroy R."/>
            <person name="Ravi A."/>
            <person name="Getino M."/>
            <person name="Pursley I."/>
            <person name="Horton D.L."/>
            <person name="Alikhan N.-F."/>
            <person name="Baker D."/>
            <person name="Gharbi K."/>
            <person name="Hall N."/>
            <person name="Watson M."/>
            <person name="Adriaenssens E.M."/>
            <person name="Foster-Nyarko E."/>
            <person name="Jarju S."/>
            <person name="Secka A."/>
            <person name="Antonio M."/>
            <person name="Oren A."/>
            <person name="Chaudhuri R."/>
            <person name="La Ragione R.M."/>
            <person name="Hildebrand F."/>
            <person name="Pallen M.J."/>
        </authorList>
    </citation>
    <scope>NUCLEOTIDE SEQUENCE [LARGE SCALE GENOMIC DNA]</scope>
    <source>
        <strain evidence="14 15">Sa2BVA3</strain>
    </source>
</reference>
<protein>
    <submittedName>
        <fullName evidence="14">M48 family metallopeptidase</fullName>
    </submittedName>
</protein>
<keyword evidence="9 12" id="KW-1133">Transmembrane helix</keyword>
<sequence length="615" mass="67486">MMTVRERRALVARLEDEAKASPRAYRIRLALLAGLGFAVLGGAVLLALGMSVGLVLVLLAISPILLLKLAKVIWIPIAFGWMVLRALWVRFEPPAGHRLAPGEAPRLQDEVERLRVAAGAPKLAGIVIDDELNAAAASVPRALGLLGHRHYLVLGLPMMQLLDREQFASVVAHEFGHFGGGHGRFTGWIYRVRSSWYRLLDALSGRGSWTGRVFSRFFDWYAPYFDAYSFVLARGNEYQADATAARIAGAEVAGQALVRVNVGAARLQQDFWPGVLEANRGRPEPPALLYRDMAASLRQAHADDGARIALQLAASPGIEDTHPTLAQRLEALGVAPAEPPPPQESAADALLGTLLPELEQQFSAQWRERVDQGWRERHRQHAADVERLGELELADTRTPEEVVEHARLVELLHPEVDALALYRRAATVAPDHPFLQYRIGTLLLARDDRDGIAHLRRVIALDPASEGDVLLELAAFHSRVGNDEALEVVEVQLARLRSRMEASSRARAAVSRGDRFEPHGLSADALDAVRDALDSTGCVAKAWIARKVLADDPHGTPHYAVLVALRRFSWSQDSALQKVVDALELPGSFIVFTAPNQRAIARRVRKAAGSPDFVR</sequence>
<evidence type="ECO:0000256" key="3">
    <source>
        <dbReference type="ARBA" id="ARBA00022475"/>
    </source>
</evidence>